<protein>
    <recommendedName>
        <fullName evidence="3">Flagellar biosynthesis protein</fullName>
    </recommendedName>
</protein>
<sequence length="196" mass="21820">MRNAMLKLEVFETSSPDAEPVLNAAAAEELRETAYEQGYGAGWQDALEQIRDEDTQRRNAALEALQAISFTYNEAHSTLEQSFLTLTQAVLERLVPEALRLSLPGLVLDSMQQMITRDTRTALQILCAPGMRAVLEDVTTAVPGLEAEILEEPSYSEAQISLRVQDYQRNIDLDAILAQLHAAFDQQVTAREQKEA</sequence>
<keyword evidence="2" id="KW-1185">Reference proteome</keyword>
<accession>A0ABT5T9B0</accession>
<dbReference type="Proteomes" id="UP001431784">
    <property type="component" value="Unassembled WGS sequence"/>
</dbReference>
<proteinExistence type="predicted"/>
<dbReference type="EMBL" id="JAQZSM010000004">
    <property type="protein sequence ID" value="MDD7970757.1"/>
    <property type="molecule type" value="Genomic_DNA"/>
</dbReference>
<evidence type="ECO:0000313" key="1">
    <source>
        <dbReference type="EMBL" id="MDD7970757.1"/>
    </source>
</evidence>
<dbReference type="RefSeq" id="WP_274351439.1">
    <property type="nucleotide sequence ID" value="NZ_JAQZSM010000004.1"/>
</dbReference>
<evidence type="ECO:0008006" key="3">
    <source>
        <dbReference type="Google" id="ProtNLM"/>
    </source>
</evidence>
<evidence type="ECO:0000313" key="2">
    <source>
        <dbReference type="Proteomes" id="UP001431784"/>
    </source>
</evidence>
<reference evidence="1" key="1">
    <citation type="submission" date="2023-02" db="EMBL/GenBank/DDBJ databases">
        <title>Description of Roseinatronobacter alkalisoli sp. nov., an alkaliphilic bacerium isolated from soda soil.</title>
        <authorList>
            <person name="Wei W."/>
        </authorList>
    </citation>
    <scope>NUCLEOTIDE SEQUENCE</scope>
    <source>
        <strain evidence="1">HJB301</strain>
    </source>
</reference>
<comment type="caution">
    <text evidence="1">The sequence shown here is derived from an EMBL/GenBank/DDBJ whole genome shotgun (WGS) entry which is preliminary data.</text>
</comment>
<name>A0ABT5T9B0_9RHOB</name>
<organism evidence="1 2">
    <name type="scientific">Roseinatronobacter alkalisoli</name>
    <dbReference type="NCBI Taxonomy" id="3028235"/>
    <lineage>
        <taxon>Bacteria</taxon>
        <taxon>Pseudomonadati</taxon>
        <taxon>Pseudomonadota</taxon>
        <taxon>Alphaproteobacteria</taxon>
        <taxon>Rhodobacterales</taxon>
        <taxon>Paracoccaceae</taxon>
        <taxon>Roseinatronobacter</taxon>
    </lineage>
</organism>
<gene>
    <name evidence="1" type="ORF">PUT78_06575</name>
</gene>